<dbReference type="STRING" id="993689.GCA_002077135_02008"/>
<comment type="caution">
    <text evidence="1">The sequence shown here is derived from an EMBL/GenBank/DDBJ whole genome shotgun (WGS) entry which is preliminary data.</text>
</comment>
<proteinExistence type="predicted"/>
<dbReference type="EMBL" id="MWQO01000017">
    <property type="protein sequence ID" value="THD10998.1"/>
    <property type="molecule type" value="Genomic_DNA"/>
</dbReference>
<dbReference type="Proteomes" id="UP000307749">
    <property type="component" value="Unassembled WGS sequence"/>
</dbReference>
<name>A0A4S3KRC1_9GAMM</name>
<dbReference type="AlphaFoldDB" id="A0A4S3KRC1"/>
<evidence type="ECO:0008006" key="3">
    <source>
        <dbReference type="Google" id="ProtNLM"/>
    </source>
</evidence>
<accession>A0A4S3KRC1</accession>
<sequence>MTAQHMELLVEEPSMEAFLRELLPRIIPAGRTFDIHAFQGKPDLLGKLESRLRGYAHWLPEDWRLIVVVDRDGDDCRKLKRRMEAMAVTAGLKSRSQARSHRWQIVNRIAVEELEAWYFGDWEAVRNAYPRVSPNVSGKQGFRDPDAVAGGTWQAFERILKQHGYFQTGLRKVEAARALGARIDPQRNRSRSFMRFHEAILEAIA</sequence>
<protein>
    <recommendedName>
        <fullName evidence="3">DUF4276 domain-containing protein</fullName>
    </recommendedName>
</protein>
<dbReference type="InterPro" id="IPR025455">
    <property type="entry name" value="DUF4276"/>
</dbReference>
<reference evidence="1 2" key="1">
    <citation type="submission" date="2017-02" db="EMBL/GenBank/DDBJ databases">
        <title>Whole genome sequencing of Metallibacterium scheffleri DSM 24874 (T).</title>
        <authorList>
            <person name="Kumar S."/>
            <person name="Patil P."/>
            <person name="Patil P.B."/>
        </authorList>
    </citation>
    <scope>NUCLEOTIDE SEQUENCE [LARGE SCALE GENOMIC DNA]</scope>
    <source>
        <strain evidence="1 2">DSM 24874</strain>
    </source>
</reference>
<keyword evidence="2" id="KW-1185">Reference proteome</keyword>
<dbReference type="Pfam" id="PF14103">
    <property type="entry name" value="DUF4276"/>
    <property type="match status" value="1"/>
</dbReference>
<evidence type="ECO:0000313" key="2">
    <source>
        <dbReference type="Proteomes" id="UP000307749"/>
    </source>
</evidence>
<evidence type="ECO:0000313" key="1">
    <source>
        <dbReference type="EMBL" id="THD10998.1"/>
    </source>
</evidence>
<dbReference type="OrthoDB" id="283783at2"/>
<organism evidence="1 2">
    <name type="scientific">Metallibacterium scheffleri</name>
    <dbReference type="NCBI Taxonomy" id="993689"/>
    <lineage>
        <taxon>Bacteria</taxon>
        <taxon>Pseudomonadati</taxon>
        <taxon>Pseudomonadota</taxon>
        <taxon>Gammaproteobacteria</taxon>
        <taxon>Lysobacterales</taxon>
        <taxon>Rhodanobacteraceae</taxon>
        <taxon>Metallibacterium</taxon>
    </lineage>
</organism>
<gene>
    <name evidence="1" type="ORF">B1806_05525</name>
</gene>